<evidence type="ECO:0000256" key="9">
    <source>
        <dbReference type="PIRSR" id="PIRSR617736-1"/>
    </source>
</evidence>
<dbReference type="InterPro" id="IPR033132">
    <property type="entry name" value="GH_1_N_CS"/>
</dbReference>
<evidence type="ECO:0000313" key="12">
    <source>
        <dbReference type="EMBL" id="SIQ81292.1"/>
    </source>
</evidence>
<feature type="binding site" evidence="10">
    <location>
        <position position="165"/>
    </location>
    <ligand>
        <name>substrate</name>
    </ligand>
</feature>
<feature type="active site" description="Nucleophile" evidence="9">
    <location>
        <position position="354"/>
    </location>
</feature>
<feature type="binding site" evidence="10">
    <location>
        <position position="402"/>
    </location>
    <ligand>
        <name>substrate</name>
    </ligand>
</feature>
<organism evidence="12 13">
    <name type="scientific">Alkalispirochaeta americana</name>
    <dbReference type="NCBI Taxonomy" id="159291"/>
    <lineage>
        <taxon>Bacteria</taxon>
        <taxon>Pseudomonadati</taxon>
        <taxon>Spirochaetota</taxon>
        <taxon>Spirochaetia</taxon>
        <taxon>Spirochaetales</taxon>
        <taxon>Spirochaetaceae</taxon>
        <taxon>Alkalispirochaeta</taxon>
    </lineage>
</organism>
<feature type="binding site" evidence="10">
    <location>
        <position position="121"/>
    </location>
    <ligand>
        <name>substrate</name>
    </ligand>
</feature>
<dbReference type="STRING" id="159291.SAMN05920897_11585"/>
<evidence type="ECO:0000256" key="6">
    <source>
        <dbReference type="ARBA" id="ARBA00023277"/>
    </source>
</evidence>
<dbReference type="PANTHER" id="PTHR10353">
    <property type="entry name" value="GLYCOSYL HYDROLASE"/>
    <property type="match status" value="1"/>
</dbReference>
<protein>
    <recommendedName>
        <fullName evidence="3 11">Beta-glucosidase</fullName>
        <ecNumber evidence="3 11">3.2.1.21</ecNumber>
    </recommendedName>
</protein>
<dbReference type="InterPro" id="IPR017736">
    <property type="entry name" value="Glyco_hydro_1_beta-glucosidase"/>
</dbReference>
<dbReference type="NCBIfam" id="TIGR03356">
    <property type="entry name" value="BGL"/>
    <property type="match status" value="1"/>
</dbReference>
<dbReference type="EMBL" id="FTMS01000015">
    <property type="protein sequence ID" value="SIQ81292.1"/>
    <property type="molecule type" value="Genomic_DNA"/>
</dbReference>
<feature type="binding site" evidence="10">
    <location>
        <position position="297"/>
    </location>
    <ligand>
        <name>substrate</name>
    </ligand>
</feature>
<dbReference type="PANTHER" id="PTHR10353:SF36">
    <property type="entry name" value="LP05116P"/>
    <property type="match status" value="1"/>
</dbReference>
<keyword evidence="4 11" id="KW-0378">Hydrolase</keyword>
<feature type="binding site" evidence="10">
    <location>
        <position position="20"/>
    </location>
    <ligand>
        <name>substrate</name>
    </ligand>
</feature>
<evidence type="ECO:0000256" key="7">
    <source>
        <dbReference type="ARBA" id="ARBA00023295"/>
    </source>
</evidence>
<dbReference type="Gene3D" id="3.20.20.80">
    <property type="entry name" value="Glycosidases"/>
    <property type="match status" value="1"/>
</dbReference>
<dbReference type="GO" id="GO:0030245">
    <property type="term" value="P:cellulose catabolic process"/>
    <property type="evidence" value="ECO:0007669"/>
    <property type="project" value="UniProtKB-KW"/>
</dbReference>
<evidence type="ECO:0000256" key="11">
    <source>
        <dbReference type="RuleBase" id="RU361175"/>
    </source>
</evidence>
<dbReference type="PRINTS" id="PR00131">
    <property type="entry name" value="GLHYDRLASE1"/>
</dbReference>
<keyword evidence="7 11" id="KW-0326">Glycosidase</keyword>
<dbReference type="OrthoDB" id="9765195at2"/>
<keyword evidence="8" id="KW-0624">Polysaccharide degradation</keyword>
<keyword evidence="6" id="KW-0119">Carbohydrate metabolism</keyword>
<evidence type="ECO:0000313" key="13">
    <source>
        <dbReference type="Proteomes" id="UP000186400"/>
    </source>
</evidence>
<proteinExistence type="inferred from homology"/>
<name>A0A1N6VTV2_9SPIO</name>
<sequence>MARRHFPSDFLWGVAAASYQVEGAAREDGRGQSIWDTFSRTPGAVLHGHTGDVSVDQYHRYHEDAGLMKDLGVGSYRFSLAWPRIQPLGRGDFNSRGFDYYKRLCDALHQRGIAAAATLYHWDLPQPLEDAGGWPHRDTAYRFAEYAQACFTELGSHVDLWITLNEPWCSAVLGYHEGVHAPGRKDLSAAWAASHHLLLGHGLALQAYREQSNLSENPIGITLNIDTPRPATQDPQDVLAADRAMDLRTRMYFDPLFGRGYPERHFEAYPGETPPEVKDGDMDLIAGKLDFLGLNYYFEPVMAFDPEHPEGFRIAPGYHETTAMGWPITPRGLYRQLAWVARETRGECPLYITENGCAMDDSLSDDGLRCKDPRRVQYLRDHFSAALDALEEGVDLRGYFVWSLIDNFEWALGYTKRFGIIYADYINQRRVPKDSYYYLREVISGSEEL</sequence>
<evidence type="ECO:0000256" key="3">
    <source>
        <dbReference type="ARBA" id="ARBA00012744"/>
    </source>
</evidence>
<dbReference type="GO" id="GO:0008422">
    <property type="term" value="F:beta-glucosidase activity"/>
    <property type="evidence" value="ECO:0007669"/>
    <property type="project" value="UniProtKB-EC"/>
</dbReference>
<evidence type="ECO:0000256" key="4">
    <source>
        <dbReference type="ARBA" id="ARBA00022801"/>
    </source>
</evidence>
<feature type="binding site" evidence="10">
    <location>
        <begin position="409"/>
        <end position="410"/>
    </location>
    <ligand>
        <name>substrate</name>
    </ligand>
</feature>
<gene>
    <name evidence="12" type="ORF">SAMN05920897_11585</name>
</gene>
<evidence type="ECO:0000256" key="2">
    <source>
        <dbReference type="ARBA" id="ARBA00010838"/>
    </source>
</evidence>
<comment type="catalytic activity">
    <reaction evidence="1 11">
        <text>Hydrolysis of terminal, non-reducing beta-D-glucosyl residues with release of beta-D-glucose.</text>
        <dbReference type="EC" id="3.2.1.21"/>
    </reaction>
</comment>
<keyword evidence="5" id="KW-0136">Cellulose degradation</keyword>
<evidence type="ECO:0000256" key="5">
    <source>
        <dbReference type="ARBA" id="ARBA00023001"/>
    </source>
</evidence>
<feature type="active site" description="Proton donor" evidence="9">
    <location>
        <position position="166"/>
    </location>
</feature>
<evidence type="ECO:0000256" key="1">
    <source>
        <dbReference type="ARBA" id="ARBA00000448"/>
    </source>
</evidence>
<dbReference type="PROSITE" id="PS00653">
    <property type="entry name" value="GLYCOSYL_HYDROL_F1_2"/>
    <property type="match status" value="1"/>
</dbReference>
<dbReference type="AlphaFoldDB" id="A0A1N6VTV2"/>
<dbReference type="GO" id="GO:0005829">
    <property type="term" value="C:cytosol"/>
    <property type="evidence" value="ECO:0007669"/>
    <property type="project" value="TreeGrafter"/>
</dbReference>
<reference evidence="12 13" key="1">
    <citation type="submission" date="2017-01" db="EMBL/GenBank/DDBJ databases">
        <authorList>
            <person name="Mah S.A."/>
            <person name="Swanson W.J."/>
            <person name="Moy G.W."/>
            <person name="Vacquier V.D."/>
        </authorList>
    </citation>
    <scope>NUCLEOTIDE SEQUENCE [LARGE SCALE GENOMIC DNA]</scope>
    <source>
        <strain evidence="12 13">ASpG1</strain>
    </source>
</reference>
<evidence type="ECO:0000256" key="8">
    <source>
        <dbReference type="ARBA" id="ARBA00023326"/>
    </source>
</evidence>
<dbReference type="Proteomes" id="UP000186400">
    <property type="component" value="Unassembled WGS sequence"/>
</dbReference>
<dbReference type="InterPro" id="IPR001360">
    <property type="entry name" value="Glyco_hydro_1"/>
</dbReference>
<comment type="similarity">
    <text evidence="2 11">Belongs to the glycosyl hydrolase 1 family.</text>
</comment>
<dbReference type="SUPFAM" id="SSF51445">
    <property type="entry name" value="(Trans)glycosidases"/>
    <property type="match status" value="1"/>
</dbReference>
<accession>A0A1N6VTV2</accession>
<evidence type="ECO:0000256" key="10">
    <source>
        <dbReference type="PIRSR" id="PIRSR617736-2"/>
    </source>
</evidence>
<keyword evidence="13" id="KW-1185">Reference proteome</keyword>
<dbReference type="InterPro" id="IPR017853">
    <property type="entry name" value="GH"/>
</dbReference>
<dbReference type="Pfam" id="PF00232">
    <property type="entry name" value="Glyco_hydro_1"/>
    <property type="match status" value="1"/>
</dbReference>
<dbReference type="FunFam" id="3.20.20.80:FF:000004">
    <property type="entry name" value="Beta-glucosidase 6-phospho-beta-glucosidase"/>
    <property type="match status" value="1"/>
</dbReference>
<dbReference type="EC" id="3.2.1.21" evidence="3 11"/>
<dbReference type="RefSeq" id="WP_076489477.1">
    <property type="nucleotide sequence ID" value="NZ_FTMS01000015.1"/>
</dbReference>